<feature type="region of interest" description="Disordered" evidence="8">
    <location>
        <begin position="180"/>
        <end position="254"/>
    </location>
</feature>
<keyword evidence="5" id="KW-0175">Coiled coil</keyword>
<comment type="caution">
    <text evidence="10">The sequence shown here is derived from an EMBL/GenBank/DDBJ whole genome shotgun (WGS) entry which is preliminary data.</text>
</comment>
<feature type="compositionally biased region" description="Basic residues" evidence="8">
    <location>
        <begin position="223"/>
        <end position="254"/>
    </location>
</feature>
<evidence type="ECO:0000256" key="3">
    <source>
        <dbReference type="ARBA" id="ARBA00022664"/>
    </source>
</evidence>
<accession>A0AAV7YII2</accession>
<evidence type="ECO:0000256" key="4">
    <source>
        <dbReference type="ARBA" id="ARBA00022728"/>
    </source>
</evidence>
<dbReference type="CDD" id="cd09106">
    <property type="entry name" value="PLDc_vPLD3_4_5_like_1"/>
    <property type="match status" value="1"/>
</dbReference>
<evidence type="ECO:0000256" key="2">
    <source>
        <dbReference type="ARBA" id="ARBA00008664"/>
    </source>
</evidence>
<reference evidence="10" key="1">
    <citation type="submission" date="2022-08" db="EMBL/GenBank/DDBJ databases">
        <title>Novel sulphate-reducing endosymbionts in the free-living metamonad Anaeramoeba.</title>
        <authorList>
            <person name="Jerlstrom-Hultqvist J."/>
            <person name="Cepicka I."/>
            <person name="Gallot-Lavallee L."/>
            <person name="Salas-Leiva D."/>
            <person name="Curtis B.A."/>
            <person name="Zahonova K."/>
            <person name="Pipaliya S."/>
            <person name="Dacks J."/>
            <person name="Roger A.J."/>
        </authorList>
    </citation>
    <scope>NUCLEOTIDE SEQUENCE</scope>
    <source>
        <strain evidence="10">Busselton2</strain>
    </source>
</reference>
<dbReference type="GO" id="GO:0006397">
    <property type="term" value="P:mRNA processing"/>
    <property type="evidence" value="ECO:0007669"/>
    <property type="project" value="UniProtKB-KW"/>
</dbReference>
<evidence type="ECO:0000256" key="7">
    <source>
        <dbReference type="ARBA" id="ARBA00023242"/>
    </source>
</evidence>
<evidence type="ECO:0000256" key="1">
    <source>
        <dbReference type="ARBA" id="ARBA00004123"/>
    </source>
</evidence>
<dbReference type="Pfam" id="PF13918">
    <property type="entry name" value="PLDc_3"/>
    <property type="match status" value="1"/>
</dbReference>
<evidence type="ECO:0000259" key="9">
    <source>
        <dbReference type="PROSITE" id="PS50035"/>
    </source>
</evidence>
<feature type="domain" description="PLD phosphodiesterase" evidence="9">
    <location>
        <begin position="454"/>
        <end position="481"/>
    </location>
</feature>
<dbReference type="InterPro" id="IPR022209">
    <property type="entry name" value="CWC25"/>
</dbReference>
<dbReference type="InterPro" id="IPR032803">
    <property type="entry name" value="PLDc_3"/>
</dbReference>
<keyword evidence="4" id="KW-0747">Spliceosome</keyword>
<comment type="subcellular location">
    <subcellularLocation>
        <location evidence="1">Nucleus</location>
    </subcellularLocation>
</comment>
<dbReference type="Proteomes" id="UP001146793">
    <property type="component" value="Unassembled WGS sequence"/>
</dbReference>
<dbReference type="Gene3D" id="3.30.870.10">
    <property type="entry name" value="Endonuclease Chain A"/>
    <property type="match status" value="2"/>
</dbReference>
<dbReference type="GO" id="GO:0005681">
    <property type="term" value="C:spliceosomal complex"/>
    <property type="evidence" value="ECO:0007669"/>
    <property type="project" value="UniProtKB-KW"/>
</dbReference>
<sequence>MAKKNTMGFLSMKNFHPSTNRNRGKIRLAEDRTRARKKRDIEQEQQLEIEIELERMKCLYNGGKVSEKLDWMYDVPVGVIDSKKTTQEQEEKQQEQYLVGKTATLKGDKEELEDKFCNSIQKKEVGEEDQEAQLSQKELMRKIKGDPYLLIKQKEQEQLNSILNNPHRLMTLRNLWEKQKEQLEKQGKHKKTHIHKHRHKSKNKDKSKRKSKHKEREKDRYIKKNNKHKYKSKQSHNKKDKMHKNKYKKHRKLEKKQLIANYNPRKRFYEEKEQTVLKPHQQIQKNKKEIMIELSLNGFNNINNSINLNLNIQSHNRTHKKRRTKRSEKEKQRKIAQMLDGEFTILESIPQELELGSANLTYEGWIKLIDGATKTLDIACFYMTLSEGSDYPDANGTFGVLVFEAIKRAADRGVEIRIAKNTNQAENQKIDYLYLLGYSKNIKVKILDFEKLLGVGILHTKFLIVDNTDFYVGSANMDWRSLAQVKELGILIANCECLARDLGKIFQVYWQFGNTTKKLAQHPYFDDQLSTQWNIGNPASVTLNSEKNSVFIASSPPALSPTGRTQDLDAILHIINNAESTLSLEVMDYIPAYLYQGDHVYWSVLDTALRNASFHRNVKIRLLIGKWNYTRPEMFQFLKSLDDLASITVKYFILPDRKGKQIPWTRVNHAKYAVSESQVFIDTSNWSADYFTSTAGVSFNSYHKEIVSQAQQRFERDWDSKYTHNLSSLTEL</sequence>
<proteinExistence type="inferred from homology"/>
<keyword evidence="3" id="KW-0507">mRNA processing</keyword>
<dbReference type="PANTHER" id="PTHR10185:SF17">
    <property type="entry name" value="GM01519P-RELATED"/>
    <property type="match status" value="1"/>
</dbReference>
<dbReference type="SUPFAM" id="SSF56024">
    <property type="entry name" value="Phospholipase D/nuclease"/>
    <property type="match status" value="2"/>
</dbReference>
<dbReference type="InterPro" id="IPR001736">
    <property type="entry name" value="PLipase_D/transphosphatidylase"/>
</dbReference>
<feature type="compositionally biased region" description="Basic residues" evidence="8">
    <location>
        <begin position="187"/>
        <end position="213"/>
    </location>
</feature>
<organism evidence="10 11">
    <name type="scientific">Anaeramoeba flamelloides</name>
    <dbReference type="NCBI Taxonomy" id="1746091"/>
    <lineage>
        <taxon>Eukaryota</taxon>
        <taxon>Metamonada</taxon>
        <taxon>Anaeramoebidae</taxon>
        <taxon>Anaeramoeba</taxon>
    </lineage>
</organism>
<comment type="similarity">
    <text evidence="2">Belongs to the phospholipase D family.</text>
</comment>
<evidence type="ECO:0000256" key="6">
    <source>
        <dbReference type="ARBA" id="ARBA00023187"/>
    </source>
</evidence>
<evidence type="ECO:0000256" key="8">
    <source>
        <dbReference type="SAM" id="MobiDB-lite"/>
    </source>
</evidence>
<keyword evidence="7" id="KW-0539">Nucleus</keyword>
<dbReference type="EMBL" id="JANTQA010000063">
    <property type="protein sequence ID" value="KAJ3427284.1"/>
    <property type="molecule type" value="Genomic_DNA"/>
</dbReference>
<dbReference type="GO" id="GO:0003824">
    <property type="term" value="F:catalytic activity"/>
    <property type="evidence" value="ECO:0007669"/>
    <property type="project" value="InterPro"/>
</dbReference>
<evidence type="ECO:0000313" key="11">
    <source>
        <dbReference type="Proteomes" id="UP001146793"/>
    </source>
</evidence>
<dbReference type="Pfam" id="PF12542">
    <property type="entry name" value="CWC25"/>
    <property type="match status" value="1"/>
</dbReference>
<keyword evidence="6" id="KW-0508">mRNA splicing</keyword>
<gene>
    <name evidence="10" type="ORF">M0812_26864</name>
</gene>
<dbReference type="PANTHER" id="PTHR10185">
    <property type="entry name" value="PHOSPHOLIPASE D - RELATED"/>
    <property type="match status" value="1"/>
</dbReference>
<dbReference type="InterPro" id="IPR050874">
    <property type="entry name" value="Diverse_PLD-related"/>
</dbReference>
<protein>
    <submittedName>
        <fullName evidence="10">Phospholipase d - related</fullName>
    </submittedName>
</protein>
<dbReference type="GO" id="GO:0008380">
    <property type="term" value="P:RNA splicing"/>
    <property type="evidence" value="ECO:0007669"/>
    <property type="project" value="UniProtKB-KW"/>
</dbReference>
<evidence type="ECO:0000313" key="10">
    <source>
        <dbReference type="EMBL" id="KAJ3427284.1"/>
    </source>
</evidence>
<feature type="region of interest" description="Disordered" evidence="8">
    <location>
        <begin position="1"/>
        <end position="24"/>
    </location>
</feature>
<evidence type="ECO:0000256" key="5">
    <source>
        <dbReference type="ARBA" id="ARBA00023054"/>
    </source>
</evidence>
<dbReference type="AlphaFoldDB" id="A0AAV7YII2"/>
<dbReference type="SMART" id="SM00155">
    <property type="entry name" value="PLDc"/>
    <property type="match status" value="2"/>
</dbReference>
<name>A0AAV7YII2_9EUKA</name>
<dbReference type="CDD" id="cd09107">
    <property type="entry name" value="PLDc_vPLD3_4_5_like_2"/>
    <property type="match status" value="1"/>
</dbReference>
<dbReference type="PROSITE" id="PS50035">
    <property type="entry name" value="PLD"/>
    <property type="match status" value="1"/>
</dbReference>